<evidence type="ECO:0000313" key="3">
    <source>
        <dbReference type="RefSeq" id="XP_036359029.1"/>
    </source>
</evidence>
<evidence type="ECO:0000313" key="2">
    <source>
        <dbReference type="Proteomes" id="UP000515154"/>
    </source>
</evidence>
<gene>
    <name evidence="3" type="primary">LOC118763562</name>
</gene>
<accession>A0A7E6EUK2</accession>
<feature type="region of interest" description="Disordered" evidence="1">
    <location>
        <begin position="56"/>
        <end position="77"/>
    </location>
</feature>
<dbReference type="KEGG" id="osn:118763562"/>
<sequence>MEVPFQSSGGPSHQSKSPLVACADGSSSYNSCNTVAIIIDVVCNCCRVKVEDGAGGRDGGSRGGGRGGGGRGGGDCGGGGRGGDGGCGGDSGDRGDCNDGASVDNGCGVPVMVVFVKNCIKIGGKTSVYFHIFDEHLHIFKGMCDGNREAICVHPTGYTGF</sequence>
<name>A0A7E6EUK2_9MOLL</name>
<dbReference type="Proteomes" id="UP000515154">
    <property type="component" value="Linkage group LG5"/>
</dbReference>
<dbReference type="AlphaFoldDB" id="A0A7E6EUK2"/>
<organism evidence="2 3">
    <name type="scientific">Octopus sinensis</name>
    <name type="common">East Asian common octopus</name>
    <dbReference type="NCBI Taxonomy" id="2607531"/>
    <lineage>
        <taxon>Eukaryota</taxon>
        <taxon>Metazoa</taxon>
        <taxon>Spiralia</taxon>
        <taxon>Lophotrochozoa</taxon>
        <taxon>Mollusca</taxon>
        <taxon>Cephalopoda</taxon>
        <taxon>Coleoidea</taxon>
        <taxon>Octopodiformes</taxon>
        <taxon>Octopoda</taxon>
        <taxon>Incirrata</taxon>
        <taxon>Octopodidae</taxon>
        <taxon>Octopus</taxon>
    </lineage>
</organism>
<keyword evidence="2" id="KW-1185">Reference proteome</keyword>
<reference evidence="3" key="1">
    <citation type="submission" date="2025-08" db="UniProtKB">
        <authorList>
            <consortium name="RefSeq"/>
        </authorList>
    </citation>
    <scope>IDENTIFICATION</scope>
</reference>
<proteinExistence type="predicted"/>
<protein>
    <submittedName>
        <fullName evidence="3">RNA-binding protein cabeza-like</fullName>
    </submittedName>
</protein>
<evidence type="ECO:0000256" key="1">
    <source>
        <dbReference type="SAM" id="MobiDB-lite"/>
    </source>
</evidence>
<dbReference type="RefSeq" id="XP_036359029.1">
    <property type="nucleotide sequence ID" value="XM_036503136.1"/>
</dbReference>